<keyword evidence="2" id="KW-1185">Reference proteome</keyword>
<dbReference type="AlphaFoldDB" id="A0AAW6TYA9"/>
<evidence type="ECO:0000313" key="2">
    <source>
        <dbReference type="Proteomes" id="UP001431776"/>
    </source>
</evidence>
<protein>
    <recommendedName>
        <fullName evidence="3">Type II secretion system protein GspC N-terminal domain-containing protein</fullName>
    </recommendedName>
</protein>
<gene>
    <name evidence="1" type="ORF">QJ522_16605</name>
</gene>
<organism evidence="1 2">
    <name type="scientific">Anaerobaca lacustris</name>
    <dbReference type="NCBI Taxonomy" id="3044600"/>
    <lineage>
        <taxon>Bacteria</taxon>
        <taxon>Pseudomonadati</taxon>
        <taxon>Planctomycetota</taxon>
        <taxon>Phycisphaerae</taxon>
        <taxon>Sedimentisphaerales</taxon>
        <taxon>Anaerobacaceae</taxon>
        <taxon>Anaerobaca</taxon>
    </lineage>
</organism>
<comment type="caution">
    <text evidence="1">The sequence shown here is derived from an EMBL/GenBank/DDBJ whole genome shotgun (WGS) entry which is preliminary data.</text>
</comment>
<dbReference type="RefSeq" id="WP_349246092.1">
    <property type="nucleotide sequence ID" value="NZ_JASCXX010000023.1"/>
</dbReference>
<proteinExistence type="predicted"/>
<accession>A0AAW6TYA9</accession>
<reference evidence="1" key="1">
    <citation type="submission" date="2023-05" db="EMBL/GenBank/DDBJ databases">
        <title>Anaerotaeda fermentans gen. nov., sp. nov., a novel anaerobic planctomycete of the new family within the order Sedimentisphaerales isolated from Taman Peninsula, Russia.</title>
        <authorList>
            <person name="Khomyakova M.A."/>
            <person name="Merkel A.Y."/>
            <person name="Slobodkin A.I."/>
        </authorList>
    </citation>
    <scope>NUCLEOTIDE SEQUENCE</scope>
    <source>
        <strain evidence="1">M17dextr</strain>
    </source>
</reference>
<sequence>MDTTSNRLIACAVAIGALWLAVLWPAVGRAAESEQKPDVWSAYKVIVDRNMFSRQRGAAERRQRRTEERVVTIPDPESYHRLRGIAQENGTFVAFVEDTRSGETLKLRQGDAVARGSIESLDLDSIVYRLEDRTISVVIGQDLLGGRGAVTMTELLEWTPTSTSAPQTVPAPPTGNEADILRQLLERRKQELGR</sequence>
<name>A0AAW6TYA9_9BACT</name>
<dbReference type="Proteomes" id="UP001431776">
    <property type="component" value="Unassembled WGS sequence"/>
</dbReference>
<evidence type="ECO:0008006" key="3">
    <source>
        <dbReference type="Google" id="ProtNLM"/>
    </source>
</evidence>
<dbReference type="EMBL" id="JASCXX010000023">
    <property type="protein sequence ID" value="MDI6450681.1"/>
    <property type="molecule type" value="Genomic_DNA"/>
</dbReference>
<evidence type="ECO:0000313" key="1">
    <source>
        <dbReference type="EMBL" id="MDI6450681.1"/>
    </source>
</evidence>